<evidence type="ECO:0000313" key="2">
    <source>
        <dbReference type="EMBL" id="KZW04318.1"/>
    </source>
</evidence>
<dbReference type="AlphaFoldDB" id="A0A165R0G9"/>
<feature type="region of interest" description="Disordered" evidence="1">
    <location>
        <begin position="64"/>
        <end position="128"/>
    </location>
</feature>
<feature type="region of interest" description="Disordered" evidence="1">
    <location>
        <begin position="500"/>
        <end position="522"/>
    </location>
</feature>
<reference evidence="2 3" key="1">
    <citation type="journal article" date="2016" name="Mol. Biol. Evol.">
        <title>Comparative Genomics of Early-Diverging Mushroom-Forming Fungi Provides Insights into the Origins of Lignocellulose Decay Capabilities.</title>
        <authorList>
            <person name="Nagy L.G."/>
            <person name="Riley R."/>
            <person name="Tritt A."/>
            <person name="Adam C."/>
            <person name="Daum C."/>
            <person name="Floudas D."/>
            <person name="Sun H."/>
            <person name="Yadav J.S."/>
            <person name="Pangilinan J."/>
            <person name="Larsson K.H."/>
            <person name="Matsuura K."/>
            <person name="Barry K."/>
            <person name="Labutti K."/>
            <person name="Kuo R."/>
            <person name="Ohm R.A."/>
            <person name="Bhattacharya S.S."/>
            <person name="Shirouzu T."/>
            <person name="Yoshinaga Y."/>
            <person name="Martin F.M."/>
            <person name="Grigoriev I.V."/>
            <person name="Hibbett D.S."/>
        </authorList>
    </citation>
    <scope>NUCLEOTIDE SEQUENCE [LARGE SCALE GENOMIC DNA]</scope>
    <source>
        <strain evidence="2 3">HHB12029</strain>
    </source>
</reference>
<protein>
    <submittedName>
        <fullName evidence="2">Uncharacterized protein</fullName>
    </submittedName>
</protein>
<name>A0A165R0G9_EXIGL</name>
<evidence type="ECO:0000313" key="3">
    <source>
        <dbReference type="Proteomes" id="UP000077266"/>
    </source>
</evidence>
<dbReference type="InParanoid" id="A0A165R0G9"/>
<dbReference type="Proteomes" id="UP000077266">
    <property type="component" value="Unassembled WGS sequence"/>
</dbReference>
<organism evidence="2 3">
    <name type="scientific">Exidia glandulosa HHB12029</name>
    <dbReference type="NCBI Taxonomy" id="1314781"/>
    <lineage>
        <taxon>Eukaryota</taxon>
        <taxon>Fungi</taxon>
        <taxon>Dikarya</taxon>
        <taxon>Basidiomycota</taxon>
        <taxon>Agaricomycotina</taxon>
        <taxon>Agaricomycetes</taxon>
        <taxon>Auriculariales</taxon>
        <taxon>Exidiaceae</taxon>
        <taxon>Exidia</taxon>
    </lineage>
</organism>
<keyword evidence="3" id="KW-1185">Reference proteome</keyword>
<accession>A0A165R0G9</accession>
<dbReference type="EMBL" id="KV425882">
    <property type="protein sequence ID" value="KZW04318.1"/>
    <property type="molecule type" value="Genomic_DNA"/>
</dbReference>
<feature type="compositionally biased region" description="Basic residues" evidence="1">
    <location>
        <begin position="511"/>
        <end position="522"/>
    </location>
</feature>
<gene>
    <name evidence="2" type="ORF">EXIGLDRAFT_758614</name>
</gene>
<sequence>MSQSSTPSSTDDAFDDDPVEMALTLLVDARHFLRKAVFDQRIETRVGRELGRWVEEFNVAPLHDHASQNSALEARPPSRHRSQQPAPDPSQQTDIDHRRGLERRRPSDGSQSSDRHTKTDESREPVEQLSEIVEQLDITTIADLDEPARKIISRAATKLTKAVQAARRKDKPEHDAFKPYADALGQEAMTPEDFIRQSVVVRPSNRSTALVDALIATSRGIEMANRHDWMNAYQAAVGGGPPDAAVSYDFDFVKAGEPEDSVITWARLEQVMSFASKRGEAANWGGVIRSKILAIRFAMAWEVVSRTAGGQQFFECFYRQCYYSAHPELLQLDNDAARQTLLRSVPHIKQFHAFRQARYRDNAARTALLDALHNLGYMVLLDARWTLQALRDPQTQYADKARAAGSFFAELAAEQEPHPLTESQDAIVQALLSICYLDGGDKLAGAMDELVRDTCDDVLPCPWSSDDHDARADGDRSLLIGKFARPPGECPPWDVKLDVDLIEQSPPPPKRASKRRRMSLEE</sequence>
<evidence type="ECO:0000256" key="1">
    <source>
        <dbReference type="SAM" id="MobiDB-lite"/>
    </source>
</evidence>
<proteinExistence type="predicted"/>
<feature type="compositionally biased region" description="Polar residues" evidence="1">
    <location>
        <begin position="83"/>
        <end position="93"/>
    </location>
</feature>
<feature type="compositionally biased region" description="Basic and acidic residues" evidence="1">
    <location>
        <begin position="94"/>
        <end position="126"/>
    </location>
</feature>